<keyword evidence="6 13" id="KW-0418">Kinase</keyword>
<dbReference type="PANTHER" id="PTHR24356">
    <property type="entry name" value="SERINE/THREONINE-PROTEIN KINASE"/>
    <property type="match status" value="1"/>
</dbReference>
<reference evidence="13 14" key="1">
    <citation type="submission" date="2016-07" db="EMBL/GenBank/DDBJ databases">
        <title>Pervasive Adenine N6-methylation of Active Genes in Fungi.</title>
        <authorList>
            <consortium name="DOE Joint Genome Institute"/>
            <person name="Mondo S.J."/>
            <person name="Dannebaum R.O."/>
            <person name="Kuo R.C."/>
            <person name="Labutti K."/>
            <person name="Haridas S."/>
            <person name="Kuo A."/>
            <person name="Salamov A."/>
            <person name="Ahrendt S.R."/>
            <person name="Lipzen A."/>
            <person name="Sullivan W."/>
            <person name="Andreopoulos W.B."/>
            <person name="Clum A."/>
            <person name="Lindquist E."/>
            <person name="Daum C."/>
            <person name="Ramamoorthy G.K."/>
            <person name="Gryganskyi A."/>
            <person name="Culley D."/>
            <person name="Magnuson J.K."/>
            <person name="James T.Y."/>
            <person name="O'Malley M.A."/>
            <person name="Stajich J.E."/>
            <person name="Spatafora J.W."/>
            <person name="Visel A."/>
            <person name="Grigoriev I.V."/>
        </authorList>
    </citation>
    <scope>NUCLEOTIDE SEQUENCE [LARGE SCALE GENOMIC DNA]</scope>
    <source>
        <strain evidence="13 14">NRRL 3301</strain>
    </source>
</reference>
<organism evidence="13 14">
    <name type="scientific">Hesseltinella vesiculosa</name>
    <dbReference type="NCBI Taxonomy" id="101127"/>
    <lineage>
        <taxon>Eukaryota</taxon>
        <taxon>Fungi</taxon>
        <taxon>Fungi incertae sedis</taxon>
        <taxon>Mucoromycota</taxon>
        <taxon>Mucoromycotina</taxon>
        <taxon>Mucoromycetes</taxon>
        <taxon>Mucorales</taxon>
        <taxon>Cunninghamellaceae</taxon>
        <taxon>Hesseltinella</taxon>
    </lineage>
</organism>
<keyword evidence="5 10" id="KW-0547">Nucleotide-binding</keyword>
<evidence type="ECO:0000259" key="12">
    <source>
        <dbReference type="PROSITE" id="PS50011"/>
    </source>
</evidence>
<dbReference type="OrthoDB" id="354826at2759"/>
<dbReference type="GO" id="GO:0007010">
    <property type="term" value="P:cytoskeleton organization"/>
    <property type="evidence" value="ECO:0007669"/>
    <property type="project" value="UniProtKB-ARBA"/>
</dbReference>
<evidence type="ECO:0000313" key="13">
    <source>
        <dbReference type="EMBL" id="ORX51590.1"/>
    </source>
</evidence>
<accession>A0A1X2GDW9</accession>
<name>A0A1X2GDW9_9FUNG</name>
<evidence type="ECO:0000313" key="14">
    <source>
        <dbReference type="Proteomes" id="UP000242146"/>
    </source>
</evidence>
<dbReference type="Pfam" id="PF00069">
    <property type="entry name" value="Pkinase"/>
    <property type="match status" value="1"/>
</dbReference>
<dbReference type="AlphaFoldDB" id="A0A1X2GDW9"/>
<keyword evidence="3" id="KW-0597">Phosphoprotein</keyword>
<dbReference type="PROSITE" id="PS00108">
    <property type="entry name" value="PROTEIN_KINASE_ST"/>
    <property type="match status" value="1"/>
</dbReference>
<feature type="region of interest" description="Disordered" evidence="11">
    <location>
        <begin position="293"/>
        <end position="359"/>
    </location>
</feature>
<evidence type="ECO:0000256" key="7">
    <source>
        <dbReference type="ARBA" id="ARBA00022840"/>
    </source>
</evidence>
<dbReference type="InterPro" id="IPR017441">
    <property type="entry name" value="Protein_kinase_ATP_BS"/>
</dbReference>
<keyword evidence="14" id="KW-1185">Reference proteome</keyword>
<comment type="caution">
    <text evidence="13">The sequence shown here is derived from an EMBL/GenBank/DDBJ whole genome shotgun (WGS) entry which is preliminary data.</text>
</comment>
<dbReference type="GO" id="GO:0004674">
    <property type="term" value="F:protein serine/threonine kinase activity"/>
    <property type="evidence" value="ECO:0007669"/>
    <property type="project" value="UniProtKB-KW"/>
</dbReference>
<feature type="domain" description="Protein kinase" evidence="12">
    <location>
        <begin position="25"/>
        <end position="283"/>
    </location>
</feature>
<evidence type="ECO:0000256" key="11">
    <source>
        <dbReference type="SAM" id="MobiDB-lite"/>
    </source>
</evidence>
<evidence type="ECO:0000256" key="5">
    <source>
        <dbReference type="ARBA" id="ARBA00022741"/>
    </source>
</evidence>
<evidence type="ECO:0000256" key="4">
    <source>
        <dbReference type="ARBA" id="ARBA00022679"/>
    </source>
</evidence>
<keyword evidence="7 10" id="KW-0067">ATP-binding</keyword>
<dbReference type="Gene3D" id="1.10.510.10">
    <property type="entry name" value="Transferase(Phosphotransferase) domain 1"/>
    <property type="match status" value="1"/>
</dbReference>
<dbReference type="InterPro" id="IPR008271">
    <property type="entry name" value="Ser/Thr_kinase_AS"/>
</dbReference>
<comment type="catalytic activity">
    <reaction evidence="9">
        <text>L-seryl-[protein] + ATP = O-phospho-L-seryl-[protein] + ADP + H(+)</text>
        <dbReference type="Rhea" id="RHEA:17989"/>
        <dbReference type="Rhea" id="RHEA-COMP:9863"/>
        <dbReference type="Rhea" id="RHEA-COMP:11604"/>
        <dbReference type="ChEBI" id="CHEBI:15378"/>
        <dbReference type="ChEBI" id="CHEBI:29999"/>
        <dbReference type="ChEBI" id="CHEBI:30616"/>
        <dbReference type="ChEBI" id="CHEBI:83421"/>
        <dbReference type="ChEBI" id="CHEBI:456216"/>
        <dbReference type="EC" id="2.7.11.1"/>
    </reaction>
</comment>
<dbReference type="EC" id="2.7.11.1" evidence="1"/>
<dbReference type="InterPro" id="IPR011009">
    <property type="entry name" value="Kinase-like_dom_sf"/>
</dbReference>
<dbReference type="STRING" id="101127.A0A1X2GDW9"/>
<evidence type="ECO:0000256" key="8">
    <source>
        <dbReference type="ARBA" id="ARBA00047899"/>
    </source>
</evidence>
<proteinExistence type="predicted"/>
<sequence>MGNISSHSDSPIDLDTKPTVSKDDFKYIKVIGQGAFAKVFMVKHRSQTRCYALKVIAKAQCIKYNSSQHILRERSLLERLDHPLVCNLRYAFHDDLYLYMAMDLMLGGDLRVRLRQRPCAEIQVQFWMAELACALRYLHSKGIVHRDVKPDNLLIDDDGHLHLTDFNVAANLTPGQLLTSSSGTPSYFAPEIVRAHGYNEAVDWWCMGITMYECIYGKRPWQEHGGKDAVLKQIAHPQICFPDQDGYSAQALCMTQSLLETEPYYRTGYRDIGWQAMTMHPFFQGISWNEINQKKSTPPVPSLPRSTDNDTIALDLPLSPPHSHIDDNTNKHPLATTYEPGQPSSLTISDRLPQDESSPERGWIDRLRDFLANDTNRETAVQQAVLLDAMKQQEELDTLTVDPKFCARLQELDDQFLTFAWTVYDEYEGFLDKHRRSVGRPPSWVKPAFGSADELPCSQPIPSPTSPYTSPAPPLHLELHSSDLVHDVATPPITPVTPLFYHQPDPVTSCKEWPPSVSVAPMAVVKLGSVPKSKKKSVASKYFNDRRAWERRKSLGLPPIA</sequence>
<protein>
    <recommendedName>
        <fullName evidence="1">non-specific serine/threonine protein kinase</fullName>
        <ecNumber evidence="1">2.7.11.1</ecNumber>
    </recommendedName>
</protein>
<evidence type="ECO:0000256" key="6">
    <source>
        <dbReference type="ARBA" id="ARBA00022777"/>
    </source>
</evidence>
<dbReference type="GO" id="GO:0005524">
    <property type="term" value="F:ATP binding"/>
    <property type="evidence" value="ECO:0007669"/>
    <property type="project" value="UniProtKB-UniRule"/>
</dbReference>
<dbReference type="FunFam" id="1.10.510.10:FF:000024">
    <property type="entry name" value="Probable serine/threonine-protein kinase cot-1"/>
    <property type="match status" value="1"/>
</dbReference>
<dbReference type="SUPFAM" id="SSF56112">
    <property type="entry name" value="Protein kinase-like (PK-like)"/>
    <property type="match status" value="1"/>
</dbReference>
<dbReference type="GO" id="GO:0035556">
    <property type="term" value="P:intracellular signal transduction"/>
    <property type="evidence" value="ECO:0007669"/>
    <property type="project" value="TreeGrafter"/>
</dbReference>
<evidence type="ECO:0000256" key="2">
    <source>
        <dbReference type="ARBA" id="ARBA00022527"/>
    </source>
</evidence>
<comment type="catalytic activity">
    <reaction evidence="8">
        <text>L-threonyl-[protein] + ATP = O-phospho-L-threonyl-[protein] + ADP + H(+)</text>
        <dbReference type="Rhea" id="RHEA:46608"/>
        <dbReference type="Rhea" id="RHEA-COMP:11060"/>
        <dbReference type="Rhea" id="RHEA-COMP:11605"/>
        <dbReference type="ChEBI" id="CHEBI:15378"/>
        <dbReference type="ChEBI" id="CHEBI:30013"/>
        <dbReference type="ChEBI" id="CHEBI:30616"/>
        <dbReference type="ChEBI" id="CHEBI:61977"/>
        <dbReference type="ChEBI" id="CHEBI:456216"/>
        <dbReference type="EC" id="2.7.11.1"/>
    </reaction>
</comment>
<dbReference type="InterPro" id="IPR000719">
    <property type="entry name" value="Prot_kinase_dom"/>
</dbReference>
<gene>
    <name evidence="13" type="ORF">DM01DRAFT_1337100</name>
</gene>
<keyword evidence="4" id="KW-0808">Transferase</keyword>
<dbReference type="Gene3D" id="3.30.200.20">
    <property type="entry name" value="Phosphorylase Kinase, domain 1"/>
    <property type="match status" value="1"/>
</dbReference>
<dbReference type="PROSITE" id="PS50011">
    <property type="entry name" value="PROTEIN_KINASE_DOM"/>
    <property type="match status" value="1"/>
</dbReference>
<dbReference type="SMART" id="SM00220">
    <property type="entry name" value="S_TKc"/>
    <property type="match status" value="1"/>
</dbReference>
<evidence type="ECO:0000256" key="10">
    <source>
        <dbReference type="PROSITE-ProRule" id="PRU10141"/>
    </source>
</evidence>
<evidence type="ECO:0000256" key="9">
    <source>
        <dbReference type="ARBA" id="ARBA00048679"/>
    </source>
</evidence>
<dbReference type="PANTHER" id="PTHR24356:SF422">
    <property type="entry name" value="PROTEIN KINASE DOMAIN-CONTAINING PROTEIN"/>
    <property type="match status" value="1"/>
</dbReference>
<dbReference type="EMBL" id="MCGT01000020">
    <property type="protein sequence ID" value="ORX51590.1"/>
    <property type="molecule type" value="Genomic_DNA"/>
</dbReference>
<keyword evidence="2" id="KW-0723">Serine/threonine-protein kinase</keyword>
<feature type="binding site" evidence="10">
    <location>
        <position position="58"/>
    </location>
    <ligand>
        <name>ATP</name>
        <dbReference type="ChEBI" id="CHEBI:30616"/>
    </ligand>
</feature>
<dbReference type="PROSITE" id="PS00107">
    <property type="entry name" value="PROTEIN_KINASE_ATP"/>
    <property type="match status" value="1"/>
</dbReference>
<dbReference type="Proteomes" id="UP000242146">
    <property type="component" value="Unassembled WGS sequence"/>
</dbReference>
<evidence type="ECO:0000256" key="3">
    <source>
        <dbReference type="ARBA" id="ARBA00022553"/>
    </source>
</evidence>
<evidence type="ECO:0000256" key="1">
    <source>
        <dbReference type="ARBA" id="ARBA00012513"/>
    </source>
</evidence>
<dbReference type="InterPro" id="IPR050236">
    <property type="entry name" value="Ser_Thr_kinase_AGC"/>
</dbReference>